<reference evidence="3" key="1">
    <citation type="journal article" date="2014" name="Nucleic Acids Res.">
        <title>The evolutionary dynamics of variant antigen genes in Babesia reveal a history of genomic innovation underlying host-parasite interaction.</title>
        <authorList>
            <person name="Jackson A.P."/>
            <person name="Otto T.D."/>
            <person name="Darby A."/>
            <person name="Ramaprasad A."/>
            <person name="Xia D."/>
            <person name="Echaide I.E."/>
            <person name="Farber M."/>
            <person name="Gahlot S."/>
            <person name="Gamble J."/>
            <person name="Gupta D."/>
            <person name="Gupta Y."/>
            <person name="Jackson L."/>
            <person name="Malandrin L."/>
            <person name="Malas T.B."/>
            <person name="Moussa E."/>
            <person name="Nair M."/>
            <person name="Reid A.J."/>
            <person name="Sanders M."/>
            <person name="Sharma J."/>
            <person name="Tracey A."/>
            <person name="Quail M.A."/>
            <person name="Weir W."/>
            <person name="Wastling J.M."/>
            <person name="Hall N."/>
            <person name="Willadsen P."/>
            <person name="Lingelbach K."/>
            <person name="Shiels B."/>
            <person name="Tait A."/>
            <person name="Berriman M."/>
            <person name="Allred D.R."/>
            <person name="Pain A."/>
        </authorList>
    </citation>
    <scope>NUCLEOTIDE SEQUENCE</scope>
    <source>
        <strain evidence="3">1802A</strain>
    </source>
</reference>
<comment type="caution">
    <text evidence="3">The sequence shown here is derived from an EMBL/GenBank/DDBJ whole genome shotgun (WGS) entry which is preliminary data.</text>
</comment>
<protein>
    <submittedName>
        <fullName evidence="3">SAC3/GANP family protein</fullName>
    </submittedName>
</protein>
<feature type="region of interest" description="Disordered" evidence="1">
    <location>
        <begin position="1"/>
        <end position="23"/>
    </location>
</feature>
<evidence type="ECO:0000259" key="2">
    <source>
        <dbReference type="Pfam" id="PF03399"/>
    </source>
</evidence>
<evidence type="ECO:0000313" key="4">
    <source>
        <dbReference type="Proteomes" id="UP001195914"/>
    </source>
</evidence>
<dbReference type="Proteomes" id="UP001195914">
    <property type="component" value="Unassembled WGS sequence"/>
</dbReference>
<gene>
    <name evidence="3" type="ORF">X943_000105</name>
</gene>
<organism evidence="3 4">
    <name type="scientific">Babesia divergens</name>
    <dbReference type="NCBI Taxonomy" id="32595"/>
    <lineage>
        <taxon>Eukaryota</taxon>
        <taxon>Sar</taxon>
        <taxon>Alveolata</taxon>
        <taxon>Apicomplexa</taxon>
        <taxon>Aconoidasida</taxon>
        <taxon>Piroplasmida</taxon>
        <taxon>Babesiidae</taxon>
        <taxon>Babesia</taxon>
    </lineage>
</organism>
<dbReference type="Gene3D" id="1.25.40.990">
    <property type="match status" value="1"/>
</dbReference>
<name>A0AAD9G6C1_BABDI</name>
<dbReference type="InterPro" id="IPR045107">
    <property type="entry name" value="SAC3/GANP/THP3"/>
</dbReference>
<keyword evidence="4" id="KW-1185">Reference proteome</keyword>
<dbReference type="InterPro" id="IPR005062">
    <property type="entry name" value="SAC3/GANP/THP3_conserved"/>
</dbReference>
<feature type="domain" description="SAC3/GANP/THP3 conserved" evidence="2">
    <location>
        <begin position="65"/>
        <end position="397"/>
    </location>
</feature>
<evidence type="ECO:0000313" key="3">
    <source>
        <dbReference type="EMBL" id="KAK1932642.1"/>
    </source>
</evidence>
<evidence type="ECO:0000256" key="1">
    <source>
        <dbReference type="SAM" id="MobiDB-lite"/>
    </source>
</evidence>
<reference evidence="3" key="2">
    <citation type="submission" date="2021-05" db="EMBL/GenBank/DDBJ databases">
        <authorList>
            <person name="Pain A."/>
        </authorList>
    </citation>
    <scope>NUCLEOTIDE SEQUENCE</scope>
    <source>
        <strain evidence="3">1802A</strain>
    </source>
</reference>
<proteinExistence type="predicted"/>
<dbReference type="GO" id="GO:0006406">
    <property type="term" value="P:mRNA export from nucleus"/>
    <property type="evidence" value="ECO:0007669"/>
    <property type="project" value="TreeGrafter"/>
</dbReference>
<sequence length="1758" mass="195159">MTCHPPDYLSMPSGNGHPASSSLSNPLLRPLDGNDLGVALLCFQEASSFLRGTHNSKMVGQVLGMCPAKEIKHKLEMNTASDLERYCSSRVNPRLALKSFQRSDASKVFKPEETRPAVWCRRTIYNILCYFVDADIVRKSYIMEKRFSYLDVYNFLRDRLRSIWQDLTVQHCTKHRAYIECFEISIRFLIYSNEVLCENEEYDIAQNSGLLNTCLDKLMQGYEDVHKYHSASRRKPNMKRNQHANLHFDEIMDVLVYKSPHEAEFWSYRLLLHIPQLLLPGGSATFCDIRQRMPEDVKTNRLVTFAIEVCHAAASGNLYRYFQLMRHADCTALHAALMNRFAICLRVLFLQTLVVRKIAKSGVNPLSMDTFKSIFGFLDEPNQNVEKFLTKYDVTLSQDESKVFLRLDEANGDQLTYDSASLQKLANKFQTTSNIVKKKFDAYGSRQKFFDPDFEYPNGTGPDTQGPPLSEDMQAAISVSLDMQQSTKGLSSNATQFNQGPMFAASSCNDLRMGTAEAPPLTFGSSSSSFPAIFDLPTKNATPFLFGASSQQADNVLAGGTSTAEREPRAFGATNTQTTSSLFSFDNSYTGFKVDNKSFTSSSAGTSTNVGGSSSIFGVSTAASDTSTHISGNPQSNASAAPILFTFGASSSHQIDRSNTSSITASDDVKDKNPFAFLQSNPATKEAEQSASSSADDAVKSQIASNFASNKDTGNVFSFGVSSLSDKGNSGTPLFKFGNVDSSVQSNVSPAADNAEKTLSVNVVSTGGLQKIFGISSHDPNDKGLHVAPLFAAAGASVSSKEIPLSTALASISDVGPSAHATTSDPTQTVSVVTRHAIENDSGIKKIHSLGSIIDNYERARKLRHVRVKKPKISSKSNAVEVGFPLSKEMSRQLLRNLRKIGSIILTQAPKSKDSFMLQKLRKTVKEHCPLFTNCDIYCRIDGGCHKSKKDLVCGDGSSRVLLNAPNIEVNRNNVTGMVMKNANAEITPRQAHKADDENIIYLNRCGSTKYLFDMYIKHIEKGPGYIIHPYISCDRCVQSAGEKVYSQQYGYRGSHFKDRLSVMASSIARYTGDITAAIAGFVRRRLSDASAEGDNNTVLSSGSTNTDKDGHSTVTDIAYYTASAMKSLARTTADGAIATGRCMAEFYRTSKRLINGVNDIYRISLGSDVSPLYPIVKAAVDSVELIMQNSEARMKGICSMKLPIDGYDIWSTGIFWHIKFFDSLKERNDLIQVTSTNEGRLRLTSALVRDSINDYMNSDYCLRLKEDVLHMAGFDINAEHLIPDKDFRRYMLEYYKDAVSIKRSFPDSNMQSVPMTLAVSLCFCGNKFSDTPEIRLRPGVNHVNFNDVGGENKKRKLFDGSQLKNALLTESSVWPMDRMIAQSDMRYNNKGSIIFYAFSQPIFIGEADVLHRILGSVDECICHKLGSTVSSIDNYGIISSVVDETTIESERQYTTCIVCYRMALSQLDLLTIYEFMNPSLHNTISLCGCIEKGREIRKARLTQIIDAVENSLLNDVIAYASQLNLQLDPNELRKHIVFACVGFQLHVDHMMKSVSDIPKLHTKESRGNHFIRVPRILYEDGLWQALQSAATLVVESHNVHLLQRPFQIPNLHEFLMILGHMSLDSIIEGELGTCRALEKSLQLTIDDVERKFTEDHWDLYFNSTMHHTVETALSQFSDVSFDYSKKSFISLLRALQSATALLSSLDGRAALTSETDTLAHRIHSYVSMVLSKVVVRDYKVPYAVGLYMSNIGGKERE</sequence>
<dbReference type="Pfam" id="PF03399">
    <property type="entry name" value="SAC3_GANP"/>
    <property type="match status" value="1"/>
</dbReference>
<dbReference type="PANTHER" id="PTHR12436:SF3">
    <property type="entry name" value="GERMINAL-CENTER ASSOCIATED NUCLEAR PROTEIN"/>
    <property type="match status" value="1"/>
</dbReference>
<dbReference type="PANTHER" id="PTHR12436">
    <property type="entry name" value="80 KDA MCM3-ASSOCIATED PROTEIN"/>
    <property type="match status" value="1"/>
</dbReference>
<accession>A0AAD9G6C1</accession>
<dbReference type="GO" id="GO:0070390">
    <property type="term" value="C:transcription export complex 2"/>
    <property type="evidence" value="ECO:0007669"/>
    <property type="project" value="TreeGrafter"/>
</dbReference>
<dbReference type="EMBL" id="JAHBMH010000073">
    <property type="protein sequence ID" value="KAK1932642.1"/>
    <property type="molecule type" value="Genomic_DNA"/>
</dbReference>
<dbReference type="GO" id="GO:0005737">
    <property type="term" value="C:cytoplasm"/>
    <property type="evidence" value="ECO:0007669"/>
    <property type="project" value="TreeGrafter"/>
</dbReference>